<evidence type="ECO:0000256" key="6">
    <source>
        <dbReference type="ARBA" id="ARBA00022989"/>
    </source>
</evidence>
<name>A0ABQ3I494_9BACT</name>
<feature type="transmembrane region" description="Helical" evidence="8">
    <location>
        <begin position="265"/>
        <end position="287"/>
    </location>
</feature>
<sequence>MLNTTPFSPFEKGFLWFFLCLVVFAFYYQLGIYPLFLEEPRRGLIALEMMMQDNYWVPTQTGDLYFRKPPLYNWLLILSYKVFGVNEWATRFFSVSSHLLLGLITYLFSKRYLGNALAVLVAFSYLLAVDILVYFSALGEIDLFYALLTTPILFGIFHYGEKGSYLKLFLLVYGLTALAFLTKGLSALPFTGISLLVYFSWKKRFRELFFWRHWLGVLLFSVLVGGYFYQYSQYEEVSGWWTTLFRESAEKATGGGFSKWINHLIAFPLDTLKNLLPATFFLPVIFRKQIIQLLKANRLVWYGVLVFLSNFAVYWLSTEGRSRYIYPLFPFACLVLIYAGELSGVRWKDKYLRAVSIVCAGLMIIAFAAIPFLPSLEAVDNRWVITGMGVFLLTVLLGITLKRRVRPYLAVLAVLCVLRLGFSFIVPQTREKTTGAAKDKALATEFALLTEGKPLYRLGDVRMSLTVVFYLERERGEVLKQKGEFSQGYFFCYTEDLPTTYQPVGELSYHGEPIYLIRYTP</sequence>
<keyword evidence="2" id="KW-1003">Cell membrane</keyword>
<feature type="transmembrane region" description="Helical" evidence="8">
    <location>
        <begin position="14"/>
        <end position="36"/>
    </location>
</feature>
<evidence type="ECO:0000256" key="1">
    <source>
        <dbReference type="ARBA" id="ARBA00004651"/>
    </source>
</evidence>
<evidence type="ECO:0000256" key="5">
    <source>
        <dbReference type="ARBA" id="ARBA00022692"/>
    </source>
</evidence>
<feature type="transmembrane region" description="Helical" evidence="8">
    <location>
        <begin position="143"/>
        <end position="160"/>
    </location>
</feature>
<dbReference type="PANTHER" id="PTHR33908">
    <property type="entry name" value="MANNOSYLTRANSFERASE YKCB-RELATED"/>
    <property type="match status" value="1"/>
</dbReference>
<evidence type="ECO:0000256" key="2">
    <source>
        <dbReference type="ARBA" id="ARBA00022475"/>
    </source>
</evidence>
<keyword evidence="3 10" id="KW-0328">Glycosyltransferase</keyword>
<feature type="transmembrane region" description="Helical" evidence="8">
    <location>
        <begin position="299"/>
        <end position="317"/>
    </location>
</feature>
<evidence type="ECO:0000313" key="10">
    <source>
        <dbReference type="EMBL" id="GHE62626.1"/>
    </source>
</evidence>
<keyword evidence="5 8" id="KW-0812">Transmembrane</keyword>
<comment type="subcellular location">
    <subcellularLocation>
        <location evidence="1">Cell membrane</location>
        <topology evidence="1">Multi-pass membrane protein</topology>
    </subcellularLocation>
</comment>
<reference evidence="11" key="1">
    <citation type="journal article" date="2019" name="Int. J. Syst. Evol. Microbiol.">
        <title>The Global Catalogue of Microorganisms (GCM) 10K type strain sequencing project: providing services to taxonomists for standard genome sequencing and annotation.</title>
        <authorList>
            <consortium name="The Broad Institute Genomics Platform"/>
            <consortium name="The Broad Institute Genome Sequencing Center for Infectious Disease"/>
            <person name="Wu L."/>
            <person name="Ma J."/>
        </authorList>
    </citation>
    <scope>NUCLEOTIDE SEQUENCE [LARGE SCALE GENOMIC DNA]</scope>
    <source>
        <strain evidence="11">CGMCC 1.15111</strain>
    </source>
</reference>
<evidence type="ECO:0000256" key="3">
    <source>
        <dbReference type="ARBA" id="ARBA00022676"/>
    </source>
</evidence>
<feature type="transmembrane region" description="Helical" evidence="8">
    <location>
        <begin position="211"/>
        <end position="229"/>
    </location>
</feature>
<keyword evidence="4" id="KW-0808">Transferase</keyword>
<accession>A0ABQ3I494</accession>
<evidence type="ECO:0000313" key="11">
    <source>
        <dbReference type="Proteomes" id="UP000658258"/>
    </source>
</evidence>
<keyword evidence="11" id="KW-1185">Reference proteome</keyword>
<dbReference type="PANTHER" id="PTHR33908:SF3">
    <property type="entry name" value="UNDECAPRENYL PHOSPHATE-ALPHA-4-AMINO-4-DEOXY-L-ARABINOSE ARABINOSYL TRANSFERASE"/>
    <property type="match status" value="1"/>
</dbReference>
<feature type="transmembrane region" description="Helical" evidence="8">
    <location>
        <begin position="382"/>
        <end position="401"/>
    </location>
</feature>
<feature type="transmembrane region" description="Helical" evidence="8">
    <location>
        <begin position="323"/>
        <end position="339"/>
    </location>
</feature>
<feature type="transmembrane region" description="Helical" evidence="8">
    <location>
        <begin position="114"/>
        <end position="136"/>
    </location>
</feature>
<feature type="transmembrane region" description="Helical" evidence="8">
    <location>
        <begin position="408"/>
        <end position="426"/>
    </location>
</feature>
<feature type="transmembrane region" description="Helical" evidence="8">
    <location>
        <begin position="351"/>
        <end position="370"/>
    </location>
</feature>
<organism evidence="10 11">
    <name type="scientific">Roseivirga thermotolerans</name>
    <dbReference type="NCBI Taxonomy" id="1758176"/>
    <lineage>
        <taxon>Bacteria</taxon>
        <taxon>Pseudomonadati</taxon>
        <taxon>Bacteroidota</taxon>
        <taxon>Cytophagia</taxon>
        <taxon>Cytophagales</taxon>
        <taxon>Roseivirgaceae</taxon>
        <taxon>Roseivirga</taxon>
    </lineage>
</organism>
<gene>
    <name evidence="10" type="ORF">GCM10011340_17350</name>
</gene>
<keyword evidence="7 8" id="KW-0472">Membrane</keyword>
<dbReference type="InterPro" id="IPR050297">
    <property type="entry name" value="LipidA_mod_glycosyltrf_83"/>
</dbReference>
<dbReference type="Proteomes" id="UP000658258">
    <property type="component" value="Unassembled WGS sequence"/>
</dbReference>
<evidence type="ECO:0000259" key="9">
    <source>
        <dbReference type="Pfam" id="PF13231"/>
    </source>
</evidence>
<dbReference type="InterPro" id="IPR038731">
    <property type="entry name" value="RgtA/B/C-like"/>
</dbReference>
<protein>
    <submittedName>
        <fullName evidence="10">Dolichyl-phosphate-mannose--protein mannosyltransferase</fullName>
    </submittedName>
</protein>
<dbReference type="RefSeq" id="WP_189629832.1">
    <property type="nucleotide sequence ID" value="NZ_BNAG01000002.1"/>
</dbReference>
<dbReference type="EMBL" id="BNAG01000002">
    <property type="protein sequence ID" value="GHE62626.1"/>
    <property type="molecule type" value="Genomic_DNA"/>
</dbReference>
<dbReference type="GO" id="GO:0016757">
    <property type="term" value="F:glycosyltransferase activity"/>
    <property type="evidence" value="ECO:0007669"/>
    <property type="project" value="UniProtKB-KW"/>
</dbReference>
<feature type="domain" description="Glycosyltransferase RgtA/B/C/D-like" evidence="9">
    <location>
        <begin position="68"/>
        <end position="216"/>
    </location>
</feature>
<proteinExistence type="predicted"/>
<keyword evidence="6 8" id="KW-1133">Transmembrane helix</keyword>
<comment type="caution">
    <text evidence="10">The sequence shown here is derived from an EMBL/GenBank/DDBJ whole genome shotgun (WGS) entry which is preliminary data.</text>
</comment>
<dbReference type="Pfam" id="PF13231">
    <property type="entry name" value="PMT_2"/>
    <property type="match status" value="1"/>
</dbReference>
<evidence type="ECO:0000256" key="7">
    <source>
        <dbReference type="ARBA" id="ARBA00023136"/>
    </source>
</evidence>
<evidence type="ECO:0000256" key="4">
    <source>
        <dbReference type="ARBA" id="ARBA00022679"/>
    </source>
</evidence>
<feature type="transmembrane region" description="Helical" evidence="8">
    <location>
        <begin position="172"/>
        <end position="199"/>
    </location>
</feature>
<evidence type="ECO:0000256" key="8">
    <source>
        <dbReference type="SAM" id="Phobius"/>
    </source>
</evidence>